<dbReference type="InterPro" id="IPR051275">
    <property type="entry name" value="Cell_adhesion_signaling"/>
</dbReference>
<dbReference type="PANTHER" id="PTHR11640:SF164">
    <property type="entry name" value="MAM DOMAIN-CONTAINING GLYCOSYLPHOSPHATIDYLINOSITOL ANCHOR PROTEIN 1"/>
    <property type="match status" value="1"/>
</dbReference>
<dbReference type="GO" id="GO:0050839">
    <property type="term" value="F:cell adhesion molecule binding"/>
    <property type="evidence" value="ECO:0007669"/>
    <property type="project" value="TreeGrafter"/>
</dbReference>
<evidence type="ECO:0000256" key="2">
    <source>
        <dbReference type="ARBA" id="ARBA00023136"/>
    </source>
</evidence>
<feature type="transmembrane region" description="Helical" evidence="6">
    <location>
        <begin position="271"/>
        <end position="293"/>
    </location>
</feature>
<proteinExistence type="predicted"/>
<organism evidence="8 9">
    <name type="scientific">Desmophyllum pertusum</name>
    <dbReference type="NCBI Taxonomy" id="174260"/>
    <lineage>
        <taxon>Eukaryota</taxon>
        <taxon>Metazoa</taxon>
        <taxon>Cnidaria</taxon>
        <taxon>Anthozoa</taxon>
        <taxon>Hexacorallia</taxon>
        <taxon>Scleractinia</taxon>
        <taxon>Caryophylliina</taxon>
        <taxon>Caryophylliidae</taxon>
        <taxon>Desmophyllum</taxon>
    </lineage>
</organism>
<dbReference type="InterPro" id="IPR036179">
    <property type="entry name" value="Ig-like_dom_sf"/>
</dbReference>
<keyword evidence="5" id="KW-0393">Immunoglobulin domain</keyword>
<dbReference type="PANTHER" id="PTHR11640">
    <property type="entry name" value="NEPHRIN"/>
    <property type="match status" value="1"/>
</dbReference>
<dbReference type="AlphaFoldDB" id="A0A9W9ZKF4"/>
<dbReference type="InterPro" id="IPR013783">
    <property type="entry name" value="Ig-like_fold"/>
</dbReference>
<keyword evidence="6" id="KW-0812">Transmembrane</keyword>
<dbReference type="OrthoDB" id="10039395at2759"/>
<dbReference type="SMART" id="SM00408">
    <property type="entry name" value="IGc2"/>
    <property type="match status" value="3"/>
</dbReference>
<dbReference type="Pfam" id="PF13927">
    <property type="entry name" value="Ig_3"/>
    <property type="match status" value="2"/>
</dbReference>
<evidence type="ECO:0000256" key="4">
    <source>
        <dbReference type="ARBA" id="ARBA00023180"/>
    </source>
</evidence>
<gene>
    <name evidence="8" type="primary">SIGLEC1_2</name>
    <name evidence="8" type="ORF">OS493_028436</name>
</gene>
<evidence type="ECO:0000256" key="5">
    <source>
        <dbReference type="ARBA" id="ARBA00023319"/>
    </source>
</evidence>
<dbReference type="SUPFAM" id="SSF48726">
    <property type="entry name" value="Immunoglobulin"/>
    <property type="match status" value="3"/>
</dbReference>
<sequence length="324" mass="34820">MRYPPSLYVAYPRNHTTVEGVNLILQCRVTAANPEPNVTCISRSDAGQYYCVVENGIGPAVTSGISTVDVQYSPSLDINYPHDNTVVEGENLTLQCKVTSANPESVITWYSVTANNTILSSGVNMTFINISRTLAGEYFCVARNGIGKSAVSRKSVIKVLYPPFLDPSYPRDHSVSDGESVSLRCVVKASNPHPNITWIKLSNPGKVLSSNPILNLTSVVHADDGDYRCLAENGVGGQIWSRVAKVKVQLRKKGGKEEGENEPQKSEGRRLIIILLSLAVAVLTVGILLMAILCVCVHRTSGLSTAAAAAAAEPKTLKHGAQIM</sequence>
<evidence type="ECO:0000256" key="3">
    <source>
        <dbReference type="ARBA" id="ARBA00023157"/>
    </source>
</evidence>
<dbReference type="InterPro" id="IPR007110">
    <property type="entry name" value="Ig-like_dom"/>
</dbReference>
<dbReference type="Proteomes" id="UP001163046">
    <property type="component" value="Unassembled WGS sequence"/>
</dbReference>
<dbReference type="GO" id="GO:0005911">
    <property type="term" value="C:cell-cell junction"/>
    <property type="evidence" value="ECO:0007669"/>
    <property type="project" value="TreeGrafter"/>
</dbReference>
<keyword evidence="9" id="KW-1185">Reference proteome</keyword>
<dbReference type="SMART" id="SM00409">
    <property type="entry name" value="IG"/>
    <property type="match status" value="3"/>
</dbReference>
<evidence type="ECO:0000259" key="7">
    <source>
        <dbReference type="PROSITE" id="PS50835"/>
    </source>
</evidence>
<comment type="caution">
    <text evidence="8">The sequence shown here is derived from an EMBL/GenBank/DDBJ whole genome shotgun (WGS) entry which is preliminary data.</text>
</comment>
<protein>
    <submittedName>
        <fullName evidence="8">Carbohydrate binding</fullName>
    </submittedName>
</protein>
<comment type="subcellular location">
    <subcellularLocation>
        <location evidence="1">Membrane</location>
        <topology evidence="1">Single-pass type I membrane protein</topology>
    </subcellularLocation>
</comment>
<name>A0A9W9ZKF4_9CNID</name>
<dbReference type="InterPro" id="IPR003599">
    <property type="entry name" value="Ig_sub"/>
</dbReference>
<keyword evidence="3" id="KW-1015">Disulfide bond</keyword>
<dbReference type="PROSITE" id="PS50835">
    <property type="entry name" value="IG_LIKE"/>
    <property type="match status" value="2"/>
</dbReference>
<dbReference type="GO" id="GO:0005886">
    <property type="term" value="C:plasma membrane"/>
    <property type="evidence" value="ECO:0007669"/>
    <property type="project" value="TreeGrafter"/>
</dbReference>
<dbReference type="InterPro" id="IPR003598">
    <property type="entry name" value="Ig_sub2"/>
</dbReference>
<accession>A0A9W9ZKF4</accession>
<evidence type="ECO:0000256" key="1">
    <source>
        <dbReference type="ARBA" id="ARBA00004479"/>
    </source>
</evidence>
<dbReference type="GO" id="GO:0098609">
    <property type="term" value="P:cell-cell adhesion"/>
    <property type="evidence" value="ECO:0007669"/>
    <property type="project" value="TreeGrafter"/>
</dbReference>
<feature type="domain" description="Ig-like" evidence="7">
    <location>
        <begin position="162"/>
        <end position="247"/>
    </location>
</feature>
<evidence type="ECO:0000313" key="8">
    <source>
        <dbReference type="EMBL" id="KAJ7383358.1"/>
    </source>
</evidence>
<evidence type="ECO:0000256" key="6">
    <source>
        <dbReference type="SAM" id="Phobius"/>
    </source>
</evidence>
<evidence type="ECO:0000313" key="9">
    <source>
        <dbReference type="Proteomes" id="UP001163046"/>
    </source>
</evidence>
<dbReference type="Gene3D" id="2.60.40.10">
    <property type="entry name" value="Immunoglobulins"/>
    <property type="match status" value="2"/>
</dbReference>
<feature type="domain" description="Ig-like" evidence="7">
    <location>
        <begin position="74"/>
        <end position="158"/>
    </location>
</feature>
<keyword evidence="6" id="KW-1133">Transmembrane helix</keyword>
<keyword evidence="4" id="KW-0325">Glycoprotein</keyword>
<dbReference type="EMBL" id="MU825900">
    <property type="protein sequence ID" value="KAJ7383358.1"/>
    <property type="molecule type" value="Genomic_DNA"/>
</dbReference>
<reference evidence="8" key="1">
    <citation type="submission" date="2023-01" db="EMBL/GenBank/DDBJ databases">
        <title>Genome assembly of the deep-sea coral Lophelia pertusa.</title>
        <authorList>
            <person name="Herrera S."/>
            <person name="Cordes E."/>
        </authorList>
    </citation>
    <scope>NUCLEOTIDE SEQUENCE</scope>
    <source>
        <strain evidence="8">USNM1676648</strain>
        <tissue evidence="8">Polyp</tissue>
    </source>
</reference>
<keyword evidence="2 6" id="KW-0472">Membrane</keyword>